<gene>
    <name evidence="1" type="ORF">AEK19_MT0443</name>
</gene>
<accession>A0A1Y0AZW8</accession>
<name>A0A1Y0AZW8_9LAMI</name>
<geneLocation type="mitochondrion" evidence="1"/>
<dbReference type="EMBL" id="KY774314">
    <property type="protein sequence ID" value="ART30707.1"/>
    <property type="molecule type" value="Genomic_DNA"/>
</dbReference>
<protein>
    <submittedName>
        <fullName evidence="1">Uncharacterized protein</fullName>
    </submittedName>
</protein>
<sequence length="77" mass="8756">MRKKRCSSKRNFIPSGLNSLILQTPESQLLQTNHYSSEFHGPNETIYANRGRKCELYHSLTTASFVGRGLLTVSLDR</sequence>
<reference evidence="1" key="1">
    <citation type="submission" date="2017-03" db="EMBL/GenBank/DDBJ databases">
        <title>The mitochondrial genome of the carnivorous plant Utricularia reniformis (Lentibulariaceae): structure, comparative analysis and evolutionary landmarks.</title>
        <authorList>
            <person name="Silva S.R."/>
            <person name="Alvarenga D.O."/>
            <person name="Michael T.P."/>
            <person name="Miranda V.F.O."/>
            <person name="Varani A.M."/>
        </authorList>
    </citation>
    <scope>NUCLEOTIDE SEQUENCE</scope>
</reference>
<evidence type="ECO:0000313" key="1">
    <source>
        <dbReference type="EMBL" id="ART30707.1"/>
    </source>
</evidence>
<organism evidence="1">
    <name type="scientific">Utricularia reniformis</name>
    <dbReference type="NCBI Taxonomy" id="192314"/>
    <lineage>
        <taxon>Eukaryota</taxon>
        <taxon>Viridiplantae</taxon>
        <taxon>Streptophyta</taxon>
        <taxon>Embryophyta</taxon>
        <taxon>Tracheophyta</taxon>
        <taxon>Spermatophyta</taxon>
        <taxon>Magnoliopsida</taxon>
        <taxon>eudicotyledons</taxon>
        <taxon>Gunneridae</taxon>
        <taxon>Pentapetalae</taxon>
        <taxon>asterids</taxon>
        <taxon>lamiids</taxon>
        <taxon>Lamiales</taxon>
        <taxon>Lentibulariaceae</taxon>
        <taxon>Utricularia</taxon>
    </lineage>
</organism>
<keyword evidence="1" id="KW-0496">Mitochondrion</keyword>
<proteinExistence type="predicted"/>
<dbReference type="AlphaFoldDB" id="A0A1Y0AZW8"/>